<protein>
    <submittedName>
        <fullName evidence="2">Uncharacterized protein</fullName>
    </submittedName>
</protein>
<evidence type="ECO:0000256" key="1">
    <source>
        <dbReference type="SAM" id="MobiDB-lite"/>
    </source>
</evidence>
<sequence length="90" mass="9206">MIVPLDRARGLVFPSGMIRAAALLLLLVPACAPPATLREPVIGASFEPVRAPLPPLPAVMELTGDPPIALPDPASFTPIAAPRSGPGARP</sequence>
<proteinExistence type="predicted"/>
<dbReference type="Proteomes" id="UP001305521">
    <property type="component" value="Chromosome"/>
</dbReference>
<keyword evidence="3" id="KW-1185">Reference proteome</keyword>
<dbReference type="RefSeq" id="WP_318651589.1">
    <property type="nucleotide sequence ID" value="NZ_CP137852.1"/>
</dbReference>
<evidence type="ECO:0000313" key="2">
    <source>
        <dbReference type="EMBL" id="WPB87639.1"/>
    </source>
</evidence>
<evidence type="ECO:0000313" key="3">
    <source>
        <dbReference type="Proteomes" id="UP001305521"/>
    </source>
</evidence>
<name>A0ABZ0PPJ1_9PROT</name>
<dbReference type="EMBL" id="CP137852">
    <property type="protein sequence ID" value="WPB87639.1"/>
    <property type="molecule type" value="Genomic_DNA"/>
</dbReference>
<accession>A0ABZ0PPJ1</accession>
<organism evidence="2 3">
    <name type="scientific">Sediminicoccus rosea</name>
    <dbReference type="NCBI Taxonomy" id="1225128"/>
    <lineage>
        <taxon>Bacteria</taxon>
        <taxon>Pseudomonadati</taxon>
        <taxon>Pseudomonadota</taxon>
        <taxon>Alphaproteobacteria</taxon>
        <taxon>Acetobacterales</taxon>
        <taxon>Roseomonadaceae</taxon>
        <taxon>Sediminicoccus</taxon>
    </lineage>
</organism>
<gene>
    <name evidence="2" type="ORF">R9Z33_12325</name>
</gene>
<feature type="region of interest" description="Disordered" evidence="1">
    <location>
        <begin position="69"/>
        <end position="90"/>
    </location>
</feature>
<reference evidence="2 3" key="1">
    <citation type="submission" date="2023-11" db="EMBL/GenBank/DDBJ databases">
        <title>Arctic aerobic anoxygenic photoheterotroph Sediminicoccus rosea KRV36 adapts its photosynthesis to long days of polar summer.</title>
        <authorList>
            <person name="Tomasch J."/>
            <person name="Kopejtka K."/>
            <person name="Bily T."/>
            <person name="Gardiner A.T."/>
            <person name="Gardian Z."/>
            <person name="Shivaramu S."/>
            <person name="Koblizek M."/>
            <person name="Engelhardt F."/>
            <person name="Kaftan D."/>
        </authorList>
    </citation>
    <scope>NUCLEOTIDE SEQUENCE [LARGE SCALE GENOMIC DNA]</scope>
    <source>
        <strain evidence="2 3">R-30</strain>
    </source>
</reference>